<evidence type="ECO:0000256" key="6">
    <source>
        <dbReference type="ARBA" id="ARBA00022741"/>
    </source>
</evidence>
<accession>H2KZI0</accession>
<dbReference type="Pfam" id="PF00069">
    <property type="entry name" value="Pkinase"/>
    <property type="match status" value="1"/>
</dbReference>
<dbReference type="CTD" id="191169"/>
<evidence type="ECO:0000256" key="3">
    <source>
        <dbReference type="ARBA" id="ARBA00022527"/>
    </source>
</evidence>
<dbReference type="PROSITE" id="PS01351">
    <property type="entry name" value="MAPK"/>
    <property type="match status" value="1"/>
</dbReference>
<dbReference type="WormBase" id="ZC416.4">
    <property type="protein sequence ID" value="CE34622"/>
    <property type="gene ID" value="WBGene00002188"/>
    <property type="gene designation" value="kgb-2"/>
</dbReference>
<dbReference type="Bgee" id="WBGene00002188">
    <property type="expression patterns" value="Expressed in adult organism and 1 other cell type or tissue"/>
</dbReference>
<gene>
    <name evidence="13 15" type="primary">kgb-2</name>
    <name evidence="13" type="ORF">CELE_ZC416.4</name>
    <name evidence="15" type="ORF">ZC416.4</name>
</gene>
<dbReference type="PROSITE" id="PS00108">
    <property type="entry name" value="PROTEIN_KINASE_ST"/>
    <property type="match status" value="1"/>
</dbReference>
<keyword evidence="4 11" id="KW-0597">Phosphoprotein</keyword>
<evidence type="ECO:0000256" key="2">
    <source>
        <dbReference type="ARBA" id="ARBA00008832"/>
    </source>
</evidence>
<dbReference type="GO" id="GO:0005737">
    <property type="term" value="C:cytoplasm"/>
    <property type="evidence" value="ECO:0000318"/>
    <property type="project" value="GO_Central"/>
</dbReference>
<name>H2KZI0_CAEEL</name>
<evidence type="ECO:0000313" key="15">
    <source>
        <dbReference type="WormBase" id="ZC416.4"/>
    </source>
</evidence>
<dbReference type="GO" id="GO:0005524">
    <property type="term" value="F:ATP binding"/>
    <property type="evidence" value="ECO:0007669"/>
    <property type="project" value="UniProtKB-UniRule"/>
</dbReference>
<evidence type="ECO:0000313" key="14">
    <source>
        <dbReference type="Proteomes" id="UP000001940"/>
    </source>
</evidence>
<keyword evidence="3 11" id="KW-0723">Serine/threonine-protein kinase</keyword>
<dbReference type="Proteomes" id="UP000001940">
    <property type="component" value="Chromosome IV"/>
</dbReference>
<dbReference type="EMBL" id="BX284604">
    <property type="protein sequence ID" value="CCD68239.1"/>
    <property type="molecule type" value="Genomic_DNA"/>
</dbReference>
<evidence type="ECO:0000313" key="13">
    <source>
        <dbReference type="EMBL" id="CCD68239.1"/>
    </source>
</evidence>
<dbReference type="KEGG" id="cel:CELE_ZC416.4"/>
<reference evidence="13 14" key="1">
    <citation type="journal article" date="1998" name="Science">
        <title>Genome sequence of the nematode C. elegans: a platform for investigating biology.</title>
        <authorList>
            <consortium name="The C. elegans sequencing consortium"/>
            <person name="Sulson J.E."/>
            <person name="Waterston R."/>
        </authorList>
    </citation>
    <scope>NUCLEOTIDE SEQUENCE [LARGE SCALE GENOMIC DNA]</scope>
    <source>
        <strain evidence="13 14">Bristol N2</strain>
    </source>
</reference>
<dbReference type="STRING" id="6239.ZC416.4.1"/>
<dbReference type="GO" id="GO:0004705">
    <property type="term" value="F:JUN kinase activity"/>
    <property type="evidence" value="ECO:0000318"/>
    <property type="project" value="GO_Central"/>
</dbReference>
<keyword evidence="8 11" id="KW-0067">ATP-binding</keyword>
<dbReference type="PRINTS" id="PR01772">
    <property type="entry name" value="JNKMAPKINASE"/>
</dbReference>
<keyword evidence="7 11" id="KW-0418">Kinase</keyword>
<dbReference type="PeptideAtlas" id="H2KZI0"/>
<dbReference type="Reactome" id="R-CEL-450321">
    <property type="pathway name" value="JNK (c-Jun kinases) phosphorylation and activation mediated by activated human TAK1"/>
</dbReference>
<comment type="similarity">
    <text evidence="2 11">Belongs to the protein kinase superfamily. CMGC Ser/Thr protein kinase family. MAP kinase subfamily.</text>
</comment>
<dbReference type="Reactome" id="R-CEL-2559580">
    <property type="pathway name" value="Oxidative Stress Induced Senescence"/>
</dbReference>
<dbReference type="SUPFAM" id="SSF56112">
    <property type="entry name" value="Protein kinase-like (PK-like)"/>
    <property type="match status" value="1"/>
</dbReference>
<comment type="subcellular location">
    <subcellularLocation>
        <location evidence="11">Cytoplasm</location>
    </subcellularLocation>
</comment>
<dbReference type="FunFam" id="3.30.200.20:FF:000028">
    <property type="entry name" value="Mitogen-activated protein kinase"/>
    <property type="match status" value="1"/>
</dbReference>
<dbReference type="InterPro" id="IPR003527">
    <property type="entry name" value="MAP_kinase_CS"/>
</dbReference>
<dbReference type="FunFam" id="1.10.510.10:FF:001221">
    <property type="entry name" value="Mitogen-activated protein kinase"/>
    <property type="match status" value="1"/>
</dbReference>
<dbReference type="Gene3D" id="3.30.200.20">
    <property type="entry name" value="Phosphorylase Kinase, domain 1"/>
    <property type="match status" value="1"/>
</dbReference>
<dbReference type="BRENDA" id="2.7.11.24">
    <property type="organism ID" value="1045"/>
</dbReference>
<dbReference type="PROSITE" id="PS50011">
    <property type="entry name" value="PROTEIN_KINASE_DOM"/>
    <property type="match status" value="1"/>
</dbReference>
<evidence type="ECO:0000256" key="9">
    <source>
        <dbReference type="ARBA" id="ARBA00047592"/>
    </source>
</evidence>
<evidence type="ECO:0000256" key="1">
    <source>
        <dbReference type="ARBA" id="ARBA00001946"/>
    </source>
</evidence>
<dbReference type="InterPro" id="IPR000719">
    <property type="entry name" value="Prot_kinase_dom"/>
</dbReference>
<evidence type="ECO:0000256" key="4">
    <source>
        <dbReference type="ARBA" id="ARBA00022553"/>
    </source>
</evidence>
<evidence type="ECO:0000256" key="7">
    <source>
        <dbReference type="ARBA" id="ARBA00022777"/>
    </source>
</evidence>
<dbReference type="GO" id="GO:0106310">
    <property type="term" value="F:protein serine kinase activity"/>
    <property type="evidence" value="ECO:0007669"/>
    <property type="project" value="UniProtKB-UniRule"/>
</dbReference>
<dbReference type="InterPro" id="IPR008351">
    <property type="entry name" value="MAPK_JNK"/>
</dbReference>
<comment type="function">
    <text evidence="11">Responds to activation by environmental stress and pro-inflammatory cytokines by phosphorylating a number of transcription factors, and thus regulates transcriptional activity.</text>
</comment>
<evidence type="ECO:0000256" key="8">
    <source>
        <dbReference type="ARBA" id="ARBA00022840"/>
    </source>
</evidence>
<feature type="domain" description="Protein kinase" evidence="12">
    <location>
        <begin position="29"/>
        <end position="327"/>
    </location>
</feature>
<dbReference type="SMART" id="SM00220">
    <property type="entry name" value="S_TKc"/>
    <property type="match status" value="1"/>
</dbReference>
<keyword evidence="14" id="KW-1185">Reference proteome</keyword>
<dbReference type="InterPro" id="IPR011009">
    <property type="entry name" value="Kinase-like_dom_sf"/>
</dbReference>
<dbReference type="InterPro" id="IPR008271">
    <property type="entry name" value="Ser/Thr_kinase_AS"/>
</dbReference>
<dbReference type="PANTHER" id="PTHR24055">
    <property type="entry name" value="MITOGEN-ACTIVATED PROTEIN KINASE"/>
    <property type="match status" value="1"/>
</dbReference>
<dbReference type="RefSeq" id="NP_500384.2">
    <property type="nucleotide sequence ID" value="NM_067983.4"/>
</dbReference>
<organism evidence="13 14">
    <name type="scientific">Caenorhabditis elegans</name>
    <dbReference type="NCBI Taxonomy" id="6239"/>
    <lineage>
        <taxon>Eukaryota</taxon>
        <taxon>Metazoa</taxon>
        <taxon>Ecdysozoa</taxon>
        <taxon>Nematoda</taxon>
        <taxon>Chromadorea</taxon>
        <taxon>Rhabditida</taxon>
        <taxon>Rhabditina</taxon>
        <taxon>Rhabditomorpha</taxon>
        <taxon>Rhabditoidea</taxon>
        <taxon>Rhabditidae</taxon>
        <taxon>Peloderinae</taxon>
        <taxon>Caenorhabditis</taxon>
    </lineage>
</organism>
<dbReference type="HOGENOM" id="CLU_000288_181_1_1"/>
<dbReference type="GO" id="GO:0005634">
    <property type="term" value="C:nucleus"/>
    <property type="evidence" value="ECO:0000318"/>
    <property type="project" value="GO_Central"/>
</dbReference>
<dbReference type="GO" id="GO:0007254">
    <property type="term" value="P:JNK cascade"/>
    <property type="evidence" value="ECO:0000318"/>
    <property type="project" value="GO_Central"/>
</dbReference>
<dbReference type="eggNOG" id="KOG0665">
    <property type="taxonomic scope" value="Eukaryota"/>
</dbReference>
<dbReference type="InParanoid" id="H2KZI0"/>
<dbReference type="Gene3D" id="1.10.510.10">
    <property type="entry name" value="Transferase(Phosphotransferase) domain 1"/>
    <property type="match status" value="1"/>
</dbReference>
<evidence type="ECO:0000256" key="11">
    <source>
        <dbReference type="RuleBase" id="RU368052"/>
    </source>
</evidence>
<dbReference type="GeneID" id="191169"/>
<sequence length="332" mass="38320">MNLPSKFHQVTITDPIAGAGITFTIPTRYVNLKFLNVGAQGIVVMADDLVTTQRVAIKKMQQPFLLTMSARRAYREFILLTTLKHPNIIRLLNAFTPDTSLSSFQEVYLVMEFMTHNLHEVIHRLRLDHETLSFLVYQSLCAIKHLHNLGFIHRDLKPSNIVVNERCVLKVLDFGLARRRNVDMRMSDYVGTRYYRAPEVILGLNYSEKVDIWSVGCILAEMINHTVLFPGKDIRDQWTQISSVLRTPDDHFINQLEPIGAVYVRSLPQHLARAFNEIVPDSNFLPETENPKDHLTLHMARDLLFNMLKINPEERYSVEDALNHPYTMVQGR</sequence>
<dbReference type="AGR" id="WB:WBGene00002188"/>
<comment type="catalytic activity">
    <reaction evidence="9">
        <text>L-threonyl-[protein] + ATP = O-phospho-L-threonyl-[protein] + ADP + H(+)</text>
        <dbReference type="Rhea" id="RHEA:46608"/>
        <dbReference type="Rhea" id="RHEA-COMP:11060"/>
        <dbReference type="Rhea" id="RHEA-COMP:11605"/>
        <dbReference type="ChEBI" id="CHEBI:15378"/>
        <dbReference type="ChEBI" id="CHEBI:30013"/>
        <dbReference type="ChEBI" id="CHEBI:30616"/>
        <dbReference type="ChEBI" id="CHEBI:61977"/>
        <dbReference type="ChEBI" id="CHEBI:456216"/>
        <dbReference type="EC" id="2.7.11.24"/>
    </reaction>
</comment>
<dbReference type="FunCoup" id="H2KZI0">
    <property type="interactions" value="452"/>
</dbReference>
<dbReference type="Reactome" id="R-CEL-450341">
    <property type="pathway name" value="Activation of the AP-1 family of transcription factors"/>
</dbReference>
<dbReference type="PhylomeDB" id="H2KZI0"/>
<keyword evidence="11" id="KW-0460">Magnesium</keyword>
<dbReference type="PaxDb" id="6239-ZC416.4"/>
<dbReference type="InterPro" id="IPR050117">
    <property type="entry name" value="MAPK"/>
</dbReference>
<evidence type="ECO:0000256" key="5">
    <source>
        <dbReference type="ARBA" id="ARBA00022679"/>
    </source>
</evidence>
<comment type="cofactor">
    <cofactor evidence="1 11">
        <name>Mg(2+)</name>
        <dbReference type="ChEBI" id="CHEBI:18420"/>
    </cofactor>
</comment>
<dbReference type="AlphaFoldDB" id="H2KZI0"/>
<keyword evidence="5 11" id="KW-0808">Transferase</keyword>
<keyword evidence="6 11" id="KW-0547">Nucleotide-binding</keyword>
<dbReference type="EC" id="2.7.11.24" evidence="11"/>
<protein>
    <recommendedName>
        <fullName evidence="11">Stress-activated protein kinase JNK</fullName>
        <ecNumber evidence="11">2.7.11.24</ecNumber>
    </recommendedName>
</protein>
<dbReference type="Reactome" id="R-CEL-2871796">
    <property type="pathway name" value="FCERI mediated MAPK activation"/>
</dbReference>
<proteinExistence type="inferred from homology"/>
<evidence type="ECO:0000256" key="10">
    <source>
        <dbReference type="ARBA" id="ARBA00048312"/>
    </source>
</evidence>
<dbReference type="SMR" id="H2KZI0"/>
<dbReference type="OMA" id="SMYPQAD"/>
<evidence type="ECO:0000259" key="12">
    <source>
        <dbReference type="PROSITE" id="PS50011"/>
    </source>
</evidence>
<comment type="catalytic activity">
    <reaction evidence="10">
        <text>L-seryl-[protein] + ATP = O-phospho-L-seryl-[protein] + ADP + H(+)</text>
        <dbReference type="Rhea" id="RHEA:17989"/>
        <dbReference type="Rhea" id="RHEA-COMP:9863"/>
        <dbReference type="Rhea" id="RHEA-COMP:11604"/>
        <dbReference type="ChEBI" id="CHEBI:15378"/>
        <dbReference type="ChEBI" id="CHEBI:29999"/>
        <dbReference type="ChEBI" id="CHEBI:30616"/>
        <dbReference type="ChEBI" id="CHEBI:83421"/>
        <dbReference type="ChEBI" id="CHEBI:456216"/>
        <dbReference type="EC" id="2.7.11.24"/>
    </reaction>
</comment>
<dbReference type="OrthoDB" id="192887at2759"/>